<dbReference type="GO" id="GO:0008820">
    <property type="term" value="F:cobinamide phosphate guanylyltransferase activity"/>
    <property type="evidence" value="ECO:0007669"/>
    <property type="project" value="UniProtKB-EC"/>
</dbReference>
<protein>
    <recommendedName>
        <fullName evidence="16">Adenosylcobinamide kinase</fullName>
        <ecNumber evidence="8">2.7.1.156</ecNumber>
        <ecNumber evidence="9">2.7.7.62</ecNumber>
    </recommendedName>
    <alternativeName>
        <fullName evidence="17">Adenosylcobinamide-phosphate guanylyltransferase</fullName>
    </alternativeName>
</protein>
<feature type="binding site" evidence="19">
    <location>
        <begin position="13"/>
        <end position="20"/>
    </location>
    <ligand>
        <name>GTP</name>
        <dbReference type="ChEBI" id="CHEBI:37565"/>
    </ligand>
</feature>
<name>A0A5B8NJA4_9CHRO</name>
<comment type="pathway">
    <text evidence="5">Cofactor biosynthesis; adenosylcobalamin biosynthesis; adenosylcobalamin from cob(II)yrinate a,c-diamide: step 6/7.</text>
</comment>
<dbReference type="PANTHER" id="PTHR34848:SF1">
    <property type="entry name" value="BIFUNCTIONAL ADENOSYLCOBALAMIN BIOSYNTHESIS PROTEIN COBU"/>
    <property type="match status" value="1"/>
</dbReference>
<keyword evidence="21" id="KW-1185">Reference proteome</keyword>
<feature type="binding site" evidence="19">
    <location>
        <position position="89"/>
    </location>
    <ligand>
        <name>GTP</name>
        <dbReference type="ChEBI" id="CHEBI:37565"/>
    </ligand>
</feature>
<dbReference type="Gene3D" id="3.40.50.300">
    <property type="entry name" value="P-loop containing nucleotide triphosphate hydrolases"/>
    <property type="match status" value="1"/>
</dbReference>
<dbReference type="InterPro" id="IPR027417">
    <property type="entry name" value="P-loop_NTPase"/>
</dbReference>
<evidence type="ECO:0000256" key="14">
    <source>
        <dbReference type="ARBA" id="ARBA00022840"/>
    </source>
</evidence>
<evidence type="ECO:0000256" key="15">
    <source>
        <dbReference type="ARBA" id="ARBA00023134"/>
    </source>
</evidence>
<accession>A0A5B8NJA4</accession>
<dbReference type="PANTHER" id="PTHR34848">
    <property type="match status" value="1"/>
</dbReference>
<dbReference type="InterPro" id="IPR003203">
    <property type="entry name" value="CobU/CobP"/>
</dbReference>
<keyword evidence="11 20" id="KW-0808">Transferase</keyword>
<evidence type="ECO:0000256" key="5">
    <source>
        <dbReference type="ARBA" id="ARBA00004692"/>
    </source>
</evidence>
<evidence type="ECO:0000256" key="8">
    <source>
        <dbReference type="ARBA" id="ARBA00012016"/>
    </source>
</evidence>
<dbReference type="Pfam" id="PF02283">
    <property type="entry name" value="CobU"/>
    <property type="match status" value="1"/>
</dbReference>
<keyword evidence="14" id="KW-0067">ATP-binding</keyword>
<evidence type="ECO:0000256" key="9">
    <source>
        <dbReference type="ARBA" id="ARBA00012523"/>
    </source>
</evidence>
<evidence type="ECO:0000313" key="20">
    <source>
        <dbReference type="EMBL" id="QDZ39037.1"/>
    </source>
</evidence>
<organism evidence="20 21">
    <name type="scientific">Euhalothece natronophila Z-M001</name>
    <dbReference type="NCBI Taxonomy" id="522448"/>
    <lineage>
        <taxon>Bacteria</taxon>
        <taxon>Bacillati</taxon>
        <taxon>Cyanobacteriota</taxon>
        <taxon>Cyanophyceae</taxon>
        <taxon>Oscillatoriophycideae</taxon>
        <taxon>Chroococcales</taxon>
        <taxon>Halothecacae</taxon>
        <taxon>Halothece cluster</taxon>
        <taxon>Euhalothece</taxon>
    </lineage>
</organism>
<evidence type="ECO:0000256" key="13">
    <source>
        <dbReference type="ARBA" id="ARBA00022777"/>
    </source>
</evidence>
<comment type="pathway">
    <text evidence="6">Cofactor biosynthesis; adenosylcobalamin biosynthesis; adenosylcobalamin from cob(II)yrinate a,c-diamide: step 5/7.</text>
</comment>
<dbReference type="EC" id="2.7.7.62" evidence="9"/>
<evidence type="ECO:0000256" key="2">
    <source>
        <dbReference type="ARBA" id="ARBA00000711"/>
    </source>
</evidence>
<comment type="similarity">
    <text evidence="7">Belongs to the CobU/CobP family.</text>
</comment>
<evidence type="ECO:0000256" key="18">
    <source>
        <dbReference type="PIRSR" id="PIRSR006135-1"/>
    </source>
</evidence>
<dbReference type="Proteomes" id="UP000318453">
    <property type="component" value="Chromosome"/>
</dbReference>
<evidence type="ECO:0000256" key="12">
    <source>
        <dbReference type="ARBA" id="ARBA00022741"/>
    </source>
</evidence>
<keyword evidence="10" id="KW-0169">Cobalamin biosynthesis</keyword>
<dbReference type="EC" id="2.7.1.156" evidence="8"/>
<feature type="binding site" evidence="19">
    <location>
        <position position="68"/>
    </location>
    <ligand>
        <name>GTP</name>
        <dbReference type="ChEBI" id="CHEBI:37565"/>
    </ligand>
</feature>
<dbReference type="KEGG" id="enn:FRE64_03240"/>
<dbReference type="EMBL" id="CP042326">
    <property type="protein sequence ID" value="QDZ39037.1"/>
    <property type="molecule type" value="Genomic_DNA"/>
</dbReference>
<dbReference type="GO" id="GO:0043752">
    <property type="term" value="F:adenosylcobinamide kinase activity"/>
    <property type="evidence" value="ECO:0007669"/>
    <property type="project" value="UniProtKB-EC"/>
</dbReference>
<reference evidence="20" key="1">
    <citation type="submission" date="2019-08" db="EMBL/GenBank/DDBJ databases">
        <title>Carotenoids and Carotenoid Binding Proteins in the Halophilic Cyanobacterium Euhalothece sp. ZM00.</title>
        <authorList>
            <person name="Cho S.M."/>
            <person name="Song J.Y."/>
            <person name="Park Y.-I."/>
        </authorList>
    </citation>
    <scope>NUCLEOTIDE SEQUENCE [LARGE SCALE GENOMIC DNA]</scope>
    <source>
        <strain evidence="20">Z-M001</strain>
    </source>
</reference>
<dbReference type="GO" id="GO:0005525">
    <property type="term" value="F:GTP binding"/>
    <property type="evidence" value="ECO:0007669"/>
    <property type="project" value="UniProtKB-KW"/>
</dbReference>
<evidence type="ECO:0000256" key="19">
    <source>
        <dbReference type="PIRSR" id="PIRSR006135-2"/>
    </source>
</evidence>
<sequence length="181" mass="19771">MAVAKNQVTLVLGPANSGKSEWAEKLAKQSNHPVTYVATAIADPNDPGWQKKLQKHASRRPTSWQTQEIPTALAEFIAQGTAQDCLLIDSLGTWVANLLVETEAEWEVTLTHFLDTLQQTSSQVILVGEETGWGVIPAYKSGRVFRDRLGNLTRQIGENAAEVYLITGGYALPLKAIGYPL</sequence>
<dbReference type="GO" id="GO:0005524">
    <property type="term" value="F:ATP binding"/>
    <property type="evidence" value="ECO:0007669"/>
    <property type="project" value="UniProtKB-KW"/>
</dbReference>
<comment type="function">
    <text evidence="4">Catalyzes ATP-dependent phosphorylation of adenosylcobinamide and addition of GMP to adenosylcobinamide phosphate.</text>
</comment>
<feature type="binding site" evidence="19">
    <location>
        <begin position="38"/>
        <end position="40"/>
    </location>
    <ligand>
        <name>GTP</name>
        <dbReference type="ChEBI" id="CHEBI:37565"/>
    </ligand>
</feature>
<evidence type="ECO:0000256" key="11">
    <source>
        <dbReference type="ARBA" id="ARBA00022679"/>
    </source>
</evidence>
<evidence type="ECO:0000256" key="3">
    <source>
        <dbReference type="ARBA" id="ARBA00001522"/>
    </source>
</evidence>
<evidence type="ECO:0000256" key="7">
    <source>
        <dbReference type="ARBA" id="ARBA00007490"/>
    </source>
</evidence>
<dbReference type="PIRSF" id="PIRSF006135">
    <property type="entry name" value="CobU"/>
    <property type="match status" value="1"/>
</dbReference>
<comment type="catalytic activity">
    <reaction evidence="3">
        <text>adenosylcob(III)inamide + GTP = adenosylcob(III)inamide phosphate + GDP + H(+)</text>
        <dbReference type="Rhea" id="RHEA:15765"/>
        <dbReference type="ChEBI" id="CHEBI:2480"/>
        <dbReference type="ChEBI" id="CHEBI:15378"/>
        <dbReference type="ChEBI" id="CHEBI:37565"/>
        <dbReference type="ChEBI" id="CHEBI:58189"/>
        <dbReference type="ChEBI" id="CHEBI:58502"/>
        <dbReference type="EC" id="2.7.1.156"/>
    </reaction>
</comment>
<evidence type="ECO:0000256" key="17">
    <source>
        <dbReference type="ARBA" id="ARBA00030571"/>
    </source>
</evidence>
<dbReference type="SUPFAM" id="SSF52540">
    <property type="entry name" value="P-loop containing nucleoside triphosphate hydrolases"/>
    <property type="match status" value="1"/>
</dbReference>
<gene>
    <name evidence="20" type="primary">cobU</name>
    <name evidence="20" type="ORF">FRE64_03240</name>
</gene>
<dbReference type="UniPathway" id="UPA00148">
    <property type="reaction ID" value="UER00236"/>
</dbReference>
<evidence type="ECO:0000313" key="21">
    <source>
        <dbReference type="Proteomes" id="UP000318453"/>
    </source>
</evidence>
<dbReference type="CDD" id="cd00544">
    <property type="entry name" value="CobU"/>
    <property type="match status" value="1"/>
</dbReference>
<comment type="catalytic activity">
    <reaction evidence="1">
        <text>adenosylcob(III)inamide + ATP = adenosylcob(III)inamide phosphate + ADP + H(+)</text>
        <dbReference type="Rhea" id="RHEA:15769"/>
        <dbReference type="ChEBI" id="CHEBI:2480"/>
        <dbReference type="ChEBI" id="CHEBI:15378"/>
        <dbReference type="ChEBI" id="CHEBI:30616"/>
        <dbReference type="ChEBI" id="CHEBI:58502"/>
        <dbReference type="ChEBI" id="CHEBI:456216"/>
        <dbReference type="EC" id="2.7.1.156"/>
    </reaction>
</comment>
<evidence type="ECO:0000256" key="16">
    <source>
        <dbReference type="ARBA" id="ARBA00029570"/>
    </source>
</evidence>
<keyword evidence="20" id="KW-0548">Nucleotidyltransferase</keyword>
<dbReference type="GO" id="GO:0009236">
    <property type="term" value="P:cobalamin biosynthetic process"/>
    <property type="evidence" value="ECO:0007669"/>
    <property type="project" value="UniProtKB-UniPathway"/>
</dbReference>
<proteinExistence type="inferred from homology"/>
<feature type="active site" description="GMP-histidine intermediate" evidence="18">
    <location>
        <position position="56"/>
    </location>
</feature>
<dbReference type="NCBIfam" id="NF004469">
    <property type="entry name" value="PRK05800.1"/>
    <property type="match status" value="1"/>
</dbReference>
<evidence type="ECO:0000256" key="6">
    <source>
        <dbReference type="ARBA" id="ARBA00005159"/>
    </source>
</evidence>
<dbReference type="OrthoDB" id="9799422at2"/>
<keyword evidence="13 20" id="KW-0418">Kinase</keyword>
<keyword evidence="15 19" id="KW-0342">GTP-binding</keyword>
<dbReference type="AlphaFoldDB" id="A0A5B8NJA4"/>
<comment type="catalytic activity">
    <reaction evidence="2">
        <text>adenosylcob(III)inamide phosphate + GTP + H(+) = adenosylcob(III)inamide-GDP + diphosphate</text>
        <dbReference type="Rhea" id="RHEA:22712"/>
        <dbReference type="ChEBI" id="CHEBI:15378"/>
        <dbReference type="ChEBI" id="CHEBI:33019"/>
        <dbReference type="ChEBI" id="CHEBI:37565"/>
        <dbReference type="ChEBI" id="CHEBI:58502"/>
        <dbReference type="ChEBI" id="CHEBI:60487"/>
        <dbReference type="EC" id="2.7.7.62"/>
    </reaction>
</comment>
<evidence type="ECO:0000256" key="10">
    <source>
        <dbReference type="ARBA" id="ARBA00022573"/>
    </source>
</evidence>
<evidence type="ECO:0000256" key="1">
    <source>
        <dbReference type="ARBA" id="ARBA00000312"/>
    </source>
</evidence>
<evidence type="ECO:0000256" key="4">
    <source>
        <dbReference type="ARBA" id="ARBA00003889"/>
    </source>
</evidence>
<keyword evidence="12 19" id="KW-0547">Nucleotide-binding</keyword>